<dbReference type="InterPro" id="IPR058085">
    <property type="entry name" value="PP_RS20740-like"/>
</dbReference>
<reference evidence="1" key="2">
    <citation type="submission" date="2020-09" db="EMBL/GenBank/DDBJ databases">
        <authorList>
            <person name="Sun Q."/>
            <person name="Sedlacek I."/>
        </authorList>
    </citation>
    <scope>NUCLEOTIDE SEQUENCE</scope>
    <source>
        <strain evidence="1">CCM 7684</strain>
    </source>
</reference>
<accession>A0A8J2YMI6</accession>
<dbReference type="AlphaFoldDB" id="A0A8J2YMI6"/>
<dbReference type="Proteomes" id="UP000602745">
    <property type="component" value="Unassembled WGS sequence"/>
</dbReference>
<protein>
    <submittedName>
        <fullName evidence="1">Uncharacterized protein</fullName>
    </submittedName>
</protein>
<dbReference type="EMBL" id="BMCP01000006">
    <property type="protein sequence ID" value="GGE53118.1"/>
    <property type="molecule type" value="Genomic_DNA"/>
</dbReference>
<evidence type="ECO:0000313" key="1">
    <source>
        <dbReference type="EMBL" id="GGE53118.1"/>
    </source>
</evidence>
<proteinExistence type="predicted"/>
<dbReference type="RefSeq" id="WP_188410900.1">
    <property type="nucleotide sequence ID" value="NZ_BMCP01000006.1"/>
</dbReference>
<sequence>MTDDELPTEEELDIYQSEPAHTLAPDKLKTDFKAWHHPRKQYVRIEQWCAEVRKLIPALGLSLGDPFKYLTLPGNELLDVRALNGVCDRAGVKLRYLGFNSVGAQTPEAVELALSQSEVRSLSSIDEHSKVLDYRLEAIANRRSPAHEVTMRAGPFHAINLDLCESIAFREIGHRKGSSLEAAGKLLELQLQSAKPWLLFITTKAQPDLIADFARDGFMHALDANSRASEAFKAKLIEMLASKIEELDTDIRSAWTRQDVRFLKLFSAGLGKWMLGILARASPPRGISLLSGCYYQSGTSGPNMLSLAFRCDGAVQVLQDPTAILPAPEEAARATEVEAALALADTAIAMFDLDAHVRQSEVLEKLVDKSGRLLASARFGEDAYRSWAYSLYQS</sequence>
<gene>
    <name evidence="1" type="ORF">GCM10007276_32700</name>
</gene>
<comment type="caution">
    <text evidence="1">The sequence shown here is derived from an EMBL/GenBank/DDBJ whole genome shotgun (WGS) entry which is preliminary data.</text>
</comment>
<keyword evidence="2" id="KW-1185">Reference proteome</keyword>
<organism evidence="1 2">
    <name type="scientific">Agaricicola taiwanensis</name>
    <dbReference type="NCBI Taxonomy" id="591372"/>
    <lineage>
        <taxon>Bacteria</taxon>
        <taxon>Pseudomonadati</taxon>
        <taxon>Pseudomonadota</taxon>
        <taxon>Alphaproteobacteria</taxon>
        <taxon>Rhodobacterales</taxon>
        <taxon>Paracoccaceae</taxon>
        <taxon>Agaricicola</taxon>
    </lineage>
</organism>
<dbReference type="NCBIfam" id="NF047698">
    <property type="entry name" value="PP_RS20740_fam"/>
    <property type="match status" value="1"/>
</dbReference>
<evidence type="ECO:0000313" key="2">
    <source>
        <dbReference type="Proteomes" id="UP000602745"/>
    </source>
</evidence>
<reference evidence="1" key="1">
    <citation type="journal article" date="2014" name="Int. J. Syst. Evol. Microbiol.">
        <title>Complete genome sequence of Corynebacterium casei LMG S-19264T (=DSM 44701T), isolated from a smear-ripened cheese.</title>
        <authorList>
            <consortium name="US DOE Joint Genome Institute (JGI-PGF)"/>
            <person name="Walter F."/>
            <person name="Albersmeier A."/>
            <person name="Kalinowski J."/>
            <person name="Ruckert C."/>
        </authorList>
    </citation>
    <scope>NUCLEOTIDE SEQUENCE</scope>
    <source>
        <strain evidence="1">CCM 7684</strain>
    </source>
</reference>
<name>A0A8J2YMI6_9RHOB</name>